<evidence type="ECO:0000313" key="1">
    <source>
        <dbReference type="EMBL" id="ATC84150.1"/>
    </source>
</evidence>
<gene>
    <name evidence="1" type="ORF">PAGA_b0196</name>
</gene>
<dbReference type="EMBL" id="CP011012">
    <property type="protein sequence ID" value="ATC84150.1"/>
    <property type="molecule type" value="Genomic_DNA"/>
</dbReference>
<protein>
    <submittedName>
        <fullName evidence="1">Uncharacterized protein</fullName>
    </submittedName>
</protein>
<dbReference type="Proteomes" id="UP000217277">
    <property type="component" value="Chromosome II"/>
</dbReference>
<name>A0ACA8E1M4_9GAMM</name>
<sequence>MPQYEKFSALQAPNIKALLYIKGSLLLIGHNADIKCF</sequence>
<evidence type="ECO:0000313" key="2">
    <source>
        <dbReference type="Proteomes" id="UP000217277"/>
    </source>
</evidence>
<accession>A0ACA8E1M4</accession>
<organism evidence="1 2">
    <name type="scientific">Pseudoalteromonas agarivorans DSM 14585</name>
    <dbReference type="NCBI Taxonomy" id="1312369"/>
    <lineage>
        <taxon>Bacteria</taxon>
        <taxon>Pseudomonadati</taxon>
        <taxon>Pseudomonadota</taxon>
        <taxon>Gammaproteobacteria</taxon>
        <taxon>Alteromonadales</taxon>
        <taxon>Pseudoalteromonadaceae</taxon>
        <taxon>Pseudoalteromonas</taxon>
    </lineage>
</organism>
<proteinExistence type="predicted"/>
<reference evidence="1" key="1">
    <citation type="submission" date="2015-03" db="EMBL/GenBank/DDBJ databases">
        <authorList>
            <person name="Xie B.-B."/>
            <person name="Rong J.-C."/>
            <person name="Qin Q.-L."/>
            <person name="Zhang Y.-Z."/>
        </authorList>
    </citation>
    <scope>NUCLEOTIDE SEQUENCE</scope>
    <source>
        <strain evidence="1">DSM 14585</strain>
    </source>
</reference>
<keyword evidence="2" id="KW-1185">Reference proteome</keyword>